<comment type="caution">
    <text evidence="1">The sequence shown here is derived from an EMBL/GenBank/DDBJ whole genome shotgun (WGS) entry which is preliminary data.</text>
</comment>
<accession>A0A6L9U8V4</accession>
<dbReference type="Proteomes" id="UP000483035">
    <property type="component" value="Unassembled WGS sequence"/>
</dbReference>
<dbReference type="EMBL" id="WUEY01000006">
    <property type="protein sequence ID" value="NEI70948.1"/>
    <property type="molecule type" value="Genomic_DNA"/>
</dbReference>
<evidence type="ECO:0000313" key="1">
    <source>
        <dbReference type="EMBL" id="NEI70948.1"/>
    </source>
</evidence>
<reference evidence="1 2" key="1">
    <citation type="submission" date="2019-12" db="EMBL/GenBank/DDBJ databases">
        <title>Rhizobium genotypes associated with high levels of biological nitrogen fixation by grain legumes in a temperate-maritime cropping system.</title>
        <authorList>
            <person name="Maluk M."/>
            <person name="Francesc Ferrando Molina F."/>
            <person name="Lopez Del Egido L."/>
            <person name="Lafos M."/>
            <person name="Langarica-Fuentes A."/>
            <person name="Gebre Yohannes G."/>
            <person name="Young M.W."/>
            <person name="Martin P."/>
            <person name="Gantlett R."/>
            <person name="Kenicer G."/>
            <person name="Hawes C."/>
            <person name="Begg G.S."/>
            <person name="Quilliam R.S."/>
            <person name="Squire G.R."/>
            <person name="Poole P.S."/>
            <person name="Young P.W."/>
            <person name="Iannetta P.M."/>
            <person name="James E.K."/>
        </authorList>
    </citation>
    <scope>NUCLEOTIDE SEQUENCE [LARGE SCALE GENOMIC DNA]</scope>
    <source>
        <strain evidence="1 2">JHI1118</strain>
    </source>
</reference>
<dbReference type="AlphaFoldDB" id="A0A6L9U8V4"/>
<proteinExistence type="predicted"/>
<sequence>MPNVNYILYSDTDGMIRQSGSCDQETLPFMTTAFGPGYSIMTVPAQDYRHDIDALSYVLDGKITAKVAAVDTTEFSIQANGQDTVSFAVPAGTSVVHENRIVLIEDSLFEFSTDVVGDHQFRFIAPAAFFNFEVTVHAV</sequence>
<dbReference type="RefSeq" id="WP_163987435.1">
    <property type="nucleotide sequence ID" value="NZ_WUEY01000006.1"/>
</dbReference>
<protein>
    <submittedName>
        <fullName evidence="1">Uncharacterized protein</fullName>
    </submittedName>
</protein>
<name>A0A6L9U8V4_9HYPH</name>
<organism evidence="1 2">
    <name type="scientific">Rhizobium lusitanum</name>
    <dbReference type="NCBI Taxonomy" id="293958"/>
    <lineage>
        <taxon>Bacteria</taxon>
        <taxon>Pseudomonadati</taxon>
        <taxon>Pseudomonadota</taxon>
        <taxon>Alphaproteobacteria</taxon>
        <taxon>Hyphomicrobiales</taxon>
        <taxon>Rhizobiaceae</taxon>
        <taxon>Rhizobium/Agrobacterium group</taxon>
        <taxon>Rhizobium</taxon>
    </lineage>
</organism>
<evidence type="ECO:0000313" key="2">
    <source>
        <dbReference type="Proteomes" id="UP000483035"/>
    </source>
</evidence>
<gene>
    <name evidence="1" type="ORF">GR212_15295</name>
</gene>